<sequence length="165" mass="17627">MITSETSRLSARAQRRATRRAKVQYLITADESSLAELQATLATLPLCASGRIFIEVPDATAIAPIDVPSRMTVTWLPRAMRTGAPGTGRACAQGQAVARAANAWASEMLCRDDEASDSQDGVETHVTLLGGFLGTADIVDHLTETLGVDPASIYAPERFGLLRTR</sequence>
<name>A0A9W6MA38_9MICO</name>
<comment type="caution">
    <text evidence="2">The sequence shown here is derived from an EMBL/GenBank/DDBJ whole genome shotgun (WGS) entry which is preliminary data.</text>
</comment>
<dbReference type="RefSeq" id="WP_204937673.1">
    <property type="nucleotide sequence ID" value="NZ_BAAAUM010000002.1"/>
</dbReference>
<dbReference type="AlphaFoldDB" id="A0A9W6MA38"/>
<proteinExistence type="predicted"/>
<dbReference type="InterPro" id="IPR039261">
    <property type="entry name" value="FNR_nucleotide-bd"/>
</dbReference>
<evidence type="ECO:0000259" key="1">
    <source>
        <dbReference type="Pfam" id="PF04954"/>
    </source>
</evidence>
<feature type="domain" description="SIP-like Rossmann fold" evidence="1">
    <location>
        <begin position="24"/>
        <end position="91"/>
    </location>
</feature>
<reference evidence="2" key="1">
    <citation type="journal article" date="2014" name="Int. J. Syst. Evol. Microbiol.">
        <title>Complete genome sequence of Corynebacterium casei LMG S-19264T (=DSM 44701T), isolated from a smear-ripened cheese.</title>
        <authorList>
            <consortium name="US DOE Joint Genome Institute (JGI-PGF)"/>
            <person name="Walter F."/>
            <person name="Albersmeier A."/>
            <person name="Kalinowski J."/>
            <person name="Ruckert C."/>
        </authorList>
    </citation>
    <scope>NUCLEOTIDE SEQUENCE</scope>
    <source>
        <strain evidence="2">VKM Ac-1958</strain>
    </source>
</reference>
<dbReference type="Gene3D" id="3.40.50.80">
    <property type="entry name" value="Nucleotide-binding domain of ferredoxin-NADP reductase (FNR) module"/>
    <property type="match status" value="1"/>
</dbReference>
<keyword evidence="3" id="KW-1185">Reference proteome</keyword>
<accession>A0A9W6MA38</accession>
<dbReference type="EMBL" id="BSET01000002">
    <property type="protein sequence ID" value="GLK02844.1"/>
    <property type="molecule type" value="Genomic_DNA"/>
</dbReference>
<dbReference type="InterPro" id="IPR007037">
    <property type="entry name" value="SIP_rossman_dom"/>
</dbReference>
<dbReference type="Pfam" id="PF04954">
    <property type="entry name" value="SIP"/>
    <property type="match status" value="1"/>
</dbReference>
<gene>
    <name evidence="2" type="ORF">GCM10017596_25590</name>
</gene>
<organism evidence="2 3">
    <name type="scientific">Microbacterium keratanolyticum</name>
    <dbReference type="NCBI Taxonomy" id="67574"/>
    <lineage>
        <taxon>Bacteria</taxon>
        <taxon>Bacillati</taxon>
        <taxon>Actinomycetota</taxon>
        <taxon>Actinomycetes</taxon>
        <taxon>Micrococcales</taxon>
        <taxon>Microbacteriaceae</taxon>
        <taxon>Microbacterium</taxon>
    </lineage>
</organism>
<evidence type="ECO:0000313" key="2">
    <source>
        <dbReference type="EMBL" id="GLK02844.1"/>
    </source>
</evidence>
<evidence type="ECO:0000313" key="3">
    <source>
        <dbReference type="Proteomes" id="UP001142325"/>
    </source>
</evidence>
<reference evidence="2" key="2">
    <citation type="submission" date="2023-01" db="EMBL/GenBank/DDBJ databases">
        <authorList>
            <person name="Sun Q."/>
            <person name="Evtushenko L."/>
        </authorList>
    </citation>
    <scope>NUCLEOTIDE SEQUENCE</scope>
    <source>
        <strain evidence="2">VKM Ac-1958</strain>
    </source>
</reference>
<dbReference type="Proteomes" id="UP001142325">
    <property type="component" value="Unassembled WGS sequence"/>
</dbReference>
<protein>
    <recommendedName>
        <fullName evidence="1">SIP-like Rossmann fold domain-containing protein</fullName>
    </recommendedName>
</protein>